<dbReference type="SUPFAM" id="SSF53335">
    <property type="entry name" value="S-adenosyl-L-methionine-dependent methyltransferases"/>
    <property type="match status" value="1"/>
</dbReference>
<name>A0ABU8BUX9_9RHOB</name>
<dbReference type="Proteomes" id="UP001431963">
    <property type="component" value="Unassembled WGS sequence"/>
</dbReference>
<feature type="region of interest" description="Disordered" evidence="1">
    <location>
        <begin position="1"/>
        <end position="22"/>
    </location>
</feature>
<evidence type="ECO:0000313" key="2">
    <source>
        <dbReference type="EMBL" id="MEH7828501.1"/>
    </source>
</evidence>
<gene>
    <name evidence="2" type="ORF">V6590_10095</name>
</gene>
<dbReference type="PANTHER" id="PTHR20974">
    <property type="entry name" value="UPF0585 PROTEIN CG18661"/>
    <property type="match status" value="1"/>
</dbReference>
<dbReference type="PANTHER" id="PTHR20974:SF0">
    <property type="entry name" value="UPF0585 PROTEIN CG18661"/>
    <property type="match status" value="1"/>
</dbReference>
<dbReference type="EMBL" id="JBALHR010000004">
    <property type="protein sequence ID" value="MEH7828501.1"/>
    <property type="molecule type" value="Genomic_DNA"/>
</dbReference>
<proteinExistence type="predicted"/>
<reference evidence="2" key="1">
    <citation type="submission" date="2024-02" db="EMBL/GenBank/DDBJ databases">
        <title>Genome sequences of strain Gemmobacter sp. JM10B15.</title>
        <authorList>
            <person name="Zhang M."/>
        </authorList>
    </citation>
    <scope>NUCLEOTIDE SEQUENCE</scope>
    <source>
        <strain evidence="2">JM10B15</strain>
    </source>
</reference>
<evidence type="ECO:0000313" key="3">
    <source>
        <dbReference type="Proteomes" id="UP001431963"/>
    </source>
</evidence>
<dbReference type="InterPro" id="IPR029063">
    <property type="entry name" value="SAM-dependent_MTases_sf"/>
</dbReference>
<dbReference type="Gene3D" id="3.40.50.150">
    <property type="entry name" value="Vaccinia Virus protein VP39"/>
    <property type="match status" value="1"/>
</dbReference>
<comment type="caution">
    <text evidence="2">The sequence shown here is derived from an EMBL/GenBank/DDBJ whole genome shotgun (WGS) entry which is preliminary data.</text>
</comment>
<accession>A0ABU8BUX9</accession>
<sequence length="211" mass="22076">MTLTLPDSGAQPGPDGRITAASASRNAGPILDLLRATLPAEGRMLEIASGTGQHARAFADALPGWTWQPTDVTAERFASITAWATGQDRVLSPRLLDAGQPGWAGGWGQWDAVLLVNLLHLIPEPACTAALNGIAAVLAPQGRALVYGPFLRDGLATSPGDAALDASLRAQDPAIGYKDQAWITARLEAQGCGVDWHQMPANNLAAVIFKI</sequence>
<dbReference type="InterPro" id="IPR010342">
    <property type="entry name" value="DUF938"/>
</dbReference>
<evidence type="ECO:0000256" key="1">
    <source>
        <dbReference type="SAM" id="MobiDB-lite"/>
    </source>
</evidence>
<organism evidence="2 3">
    <name type="scientific">Gemmobacter denitrificans</name>
    <dbReference type="NCBI Taxonomy" id="3123040"/>
    <lineage>
        <taxon>Bacteria</taxon>
        <taxon>Pseudomonadati</taxon>
        <taxon>Pseudomonadota</taxon>
        <taxon>Alphaproteobacteria</taxon>
        <taxon>Rhodobacterales</taxon>
        <taxon>Paracoccaceae</taxon>
        <taxon>Gemmobacter</taxon>
    </lineage>
</organism>
<dbReference type="Pfam" id="PF06080">
    <property type="entry name" value="DUF938"/>
    <property type="match status" value="1"/>
</dbReference>
<dbReference type="RefSeq" id="WP_335422488.1">
    <property type="nucleotide sequence ID" value="NZ_JBALHR010000004.1"/>
</dbReference>
<protein>
    <submittedName>
        <fullName evidence="2">DUF938 domain-containing protein</fullName>
    </submittedName>
</protein>
<keyword evidence="3" id="KW-1185">Reference proteome</keyword>